<keyword evidence="2" id="KW-1185">Reference proteome</keyword>
<reference evidence="1" key="1">
    <citation type="submission" date="2023-08" db="EMBL/GenBank/DDBJ databases">
        <title>Reference Genome Resource for the Citrus Pathogen Phytophthora citrophthora.</title>
        <authorList>
            <person name="Moller H."/>
            <person name="Coetzee B."/>
            <person name="Rose L.J."/>
            <person name="Van Niekerk J.M."/>
        </authorList>
    </citation>
    <scope>NUCLEOTIDE SEQUENCE</scope>
    <source>
        <strain evidence="1">STE-U-9442</strain>
    </source>
</reference>
<comment type="caution">
    <text evidence="1">The sequence shown here is derived from an EMBL/GenBank/DDBJ whole genome shotgun (WGS) entry which is preliminary data.</text>
</comment>
<proteinExistence type="predicted"/>
<protein>
    <submittedName>
        <fullName evidence="1">Uncharacterized protein</fullName>
    </submittedName>
</protein>
<name>A0AAD9GNC5_9STRA</name>
<accession>A0AAD9GNC5</accession>
<organism evidence="1 2">
    <name type="scientific">Phytophthora citrophthora</name>
    <dbReference type="NCBI Taxonomy" id="4793"/>
    <lineage>
        <taxon>Eukaryota</taxon>
        <taxon>Sar</taxon>
        <taxon>Stramenopiles</taxon>
        <taxon>Oomycota</taxon>
        <taxon>Peronosporomycetes</taxon>
        <taxon>Peronosporales</taxon>
        <taxon>Peronosporaceae</taxon>
        <taxon>Phytophthora</taxon>
    </lineage>
</organism>
<evidence type="ECO:0000313" key="1">
    <source>
        <dbReference type="EMBL" id="KAK1941999.1"/>
    </source>
</evidence>
<dbReference type="Proteomes" id="UP001259832">
    <property type="component" value="Unassembled WGS sequence"/>
</dbReference>
<sequence>MFGGPVSKIKVSKIAGGFLEKLKLDSTLTKAQKMAIAAKDDDAGVKKAVRLAFEAKGKAKLSDEDMTKLLQMVLTST</sequence>
<dbReference type="AlphaFoldDB" id="A0AAD9GNC5"/>
<dbReference type="EMBL" id="JASMQC010000010">
    <property type="protein sequence ID" value="KAK1941999.1"/>
    <property type="molecule type" value="Genomic_DNA"/>
</dbReference>
<gene>
    <name evidence="1" type="ORF">P3T76_006321</name>
</gene>
<evidence type="ECO:0000313" key="2">
    <source>
        <dbReference type="Proteomes" id="UP001259832"/>
    </source>
</evidence>